<evidence type="ECO:0000313" key="3">
    <source>
        <dbReference type="Proteomes" id="UP001322138"/>
    </source>
</evidence>
<feature type="region of interest" description="Disordered" evidence="1">
    <location>
        <begin position="1"/>
        <end position="30"/>
    </location>
</feature>
<evidence type="ECO:0000313" key="2">
    <source>
        <dbReference type="EMBL" id="KAK4642374.1"/>
    </source>
</evidence>
<organism evidence="2 3">
    <name type="scientific">Podospora bellae-mahoneyi</name>
    <dbReference type="NCBI Taxonomy" id="2093777"/>
    <lineage>
        <taxon>Eukaryota</taxon>
        <taxon>Fungi</taxon>
        <taxon>Dikarya</taxon>
        <taxon>Ascomycota</taxon>
        <taxon>Pezizomycotina</taxon>
        <taxon>Sordariomycetes</taxon>
        <taxon>Sordariomycetidae</taxon>
        <taxon>Sordariales</taxon>
        <taxon>Podosporaceae</taxon>
        <taxon>Podospora</taxon>
    </lineage>
</organism>
<protein>
    <recommendedName>
        <fullName evidence="4">Retrotransposon gag domain-containing protein</fullName>
    </recommendedName>
</protein>
<keyword evidence="3" id="KW-1185">Reference proteome</keyword>
<evidence type="ECO:0008006" key="4">
    <source>
        <dbReference type="Google" id="ProtNLM"/>
    </source>
</evidence>
<dbReference type="Proteomes" id="UP001322138">
    <property type="component" value="Unassembled WGS sequence"/>
</dbReference>
<dbReference type="EMBL" id="JAFFGZ010000007">
    <property type="protein sequence ID" value="KAK4642374.1"/>
    <property type="molecule type" value="Genomic_DNA"/>
</dbReference>
<sequence length="158" mass="17656">MAGPENVQMGGVPPSPGSEGPSTSTRPALTTAKQVIKRLKELEDEAQQTREQIVAISTAPRSTVKFPAPERYGGGKAELRGFLLQLKPYFRQYPDRFTNEESKVIFAATRLKEMFGEYDEARRAQERLASLRQTRSVADYAALFKIDSLRSTINDCDI</sequence>
<dbReference type="GeneID" id="87892211"/>
<accession>A0ABR0FGY3</accession>
<reference evidence="2 3" key="1">
    <citation type="journal article" date="2023" name="bioRxiv">
        <title>High-quality genome assemblies of four members of thePodospora anserinaspecies complex.</title>
        <authorList>
            <person name="Ament-Velasquez S.L."/>
            <person name="Vogan A.A."/>
            <person name="Wallerman O."/>
            <person name="Hartmann F."/>
            <person name="Gautier V."/>
            <person name="Silar P."/>
            <person name="Giraud T."/>
            <person name="Johannesson H."/>
        </authorList>
    </citation>
    <scope>NUCLEOTIDE SEQUENCE [LARGE SCALE GENOMIC DNA]</scope>
    <source>
        <strain evidence="2 3">CBS 112042</strain>
    </source>
</reference>
<proteinExistence type="predicted"/>
<comment type="caution">
    <text evidence="2">The sequence shown here is derived from an EMBL/GenBank/DDBJ whole genome shotgun (WGS) entry which is preliminary data.</text>
</comment>
<name>A0ABR0FGY3_9PEZI</name>
<evidence type="ECO:0000256" key="1">
    <source>
        <dbReference type="SAM" id="MobiDB-lite"/>
    </source>
</evidence>
<dbReference type="RefSeq" id="XP_062731350.1">
    <property type="nucleotide sequence ID" value="XM_062872886.1"/>
</dbReference>
<gene>
    <name evidence="2" type="ORF">QC761_0083900</name>
</gene>